<evidence type="ECO:0000313" key="2">
    <source>
        <dbReference type="Proteomes" id="UP001346869"/>
    </source>
</evidence>
<dbReference type="AlphaFoldDB" id="A0AAN8AFT5"/>
<comment type="caution">
    <text evidence="1">The sequence shown here is derived from an EMBL/GenBank/DDBJ whole genome shotgun (WGS) entry which is preliminary data.</text>
</comment>
<name>A0AAN8AFT5_ELEMC</name>
<proteinExistence type="predicted"/>
<dbReference type="Proteomes" id="UP001346869">
    <property type="component" value="Unassembled WGS sequence"/>
</dbReference>
<reference evidence="1 2" key="2">
    <citation type="journal article" date="2023" name="Mol. Biol. Evol.">
        <title>Genomics of Secondarily Temperate Adaptation in the Only Non-Antarctic Icefish.</title>
        <authorList>
            <person name="Rivera-Colon A.G."/>
            <person name="Rayamajhi N."/>
            <person name="Minhas B.F."/>
            <person name="Madrigal G."/>
            <person name="Bilyk K.T."/>
            <person name="Yoon V."/>
            <person name="Hune M."/>
            <person name="Gregory S."/>
            <person name="Cheng C.H.C."/>
            <person name="Catchen J.M."/>
        </authorList>
    </citation>
    <scope>NUCLEOTIDE SEQUENCE [LARGE SCALE GENOMIC DNA]</scope>
    <source>
        <strain evidence="1">JMC-PN-2008</strain>
    </source>
</reference>
<gene>
    <name evidence="1" type="ORF">PBY51_015458</name>
</gene>
<reference evidence="1 2" key="1">
    <citation type="journal article" date="2023" name="Genes (Basel)">
        <title>Chromosome-Level Genome Assembly and Circadian Gene Repertoire of the Patagonia Blennie Eleginops maclovinus-The Closest Ancestral Proxy of Antarctic Cryonotothenioids.</title>
        <authorList>
            <person name="Cheng C.C."/>
            <person name="Rivera-Colon A.G."/>
            <person name="Minhas B.F."/>
            <person name="Wilson L."/>
            <person name="Rayamajhi N."/>
            <person name="Vargas-Chacoff L."/>
            <person name="Catchen J.M."/>
        </authorList>
    </citation>
    <scope>NUCLEOTIDE SEQUENCE [LARGE SCALE GENOMIC DNA]</scope>
    <source>
        <strain evidence="1">JMC-PN-2008</strain>
    </source>
</reference>
<accession>A0AAN8AFT5</accession>
<sequence length="82" mass="9295">MMLTQSPCEKSTVEKDVIGFEFESPRTLASSVLPSEGDKRRKRRGGKRRTEEIRLDLVVIEFTLGVVHQAELTSDPDASYLR</sequence>
<evidence type="ECO:0000313" key="1">
    <source>
        <dbReference type="EMBL" id="KAK5854384.1"/>
    </source>
</evidence>
<organism evidence="1 2">
    <name type="scientific">Eleginops maclovinus</name>
    <name type="common">Patagonian blennie</name>
    <name type="synonym">Eleginus maclovinus</name>
    <dbReference type="NCBI Taxonomy" id="56733"/>
    <lineage>
        <taxon>Eukaryota</taxon>
        <taxon>Metazoa</taxon>
        <taxon>Chordata</taxon>
        <taxon>Craniata</taxon>
        <taxon>Vertebrata</taxon>
        <taxon>Euteleostomi</taxon>
        <taxon>Actinopterygii</taxon>
        <taxon>Neopterygii</taxon>
        <taxon>Teleostei</taxon>
        <taxon>Neoteleostei</taxon>
        <taxon>Acanthomorphata</taxon>
        <taxon>Eupercaria</taxon>
        <taxon>Perciformes</taxon>
        <taxon>Notothenioidei</taxon>
        <taxon>Eleginopidae</taxon>
        <taxon>Eleginops</taxon>
    </lineage>
</organism>
<protein>
    <submittedName>
        <fullName evidence="1">Uncharacterized protein</fullName>
    </submittedName>
</protein>
<dbReference type="EMBL" id="JAUZQC010000019">
    <property type="protein sequence ID" value="KAK5854384.1"/>
    <property type="molecule type" value="Genomic_DNA"/>
</dbReference>
<keyword evidence="2" id="KW-1185">Reference proteome</keyword>